<dbReference type="InterPro" id="IPR001387">
    <property type="entry name" value="Cro/C1-type_HTH"/>
</dbReference>
<dbReference type="Pfam" id="PF19054">
    <property type="entry name" value="DUF5753"/>
    <property type="match status" value="1"/>
</dbReference>
<proteinExistence type="predicted"/>
<dbReference type="AlphaFoldDB" id="A0A838AB48"/>
<gene>
    <name evidence="2" type="ORF">H0B56_13010</name>
</gene>
<name>A0A838AB48_9PSEU</name>
<organism evidence="2 3">
    <name type="scientific">Haloechinothrix aidingensis</name>
    <dbReference type="NCBI Taxonomy" id="2752311"/>
    <lineage>
        <taxon>Bacteria</taxon>
        <taxon>Bacillati</taxon>
        <taxon>Actinomycetota</taxon>
        <taxon>Actinomycetes</taxon>
        <taxon>Pseudonocardiales</taxon>
        <taxon>Pseudonocardiaceae</taxon>
        <taxon>Haloechinothrix</taxon>
    </lineage>
</organism>
<evidence type="ECO:0000259" key="1">
    <source>
        <dbReference type="PROSITE" id="PS50943"/>
    </source>
</evidence>
<evidence type="ECO:0000313" key="2">
    <source>
        <dbReference type="EMBL" id="MBA0126463.1"/>
    </source>
</evidence>
<dbReference type="CDD" id="cd00093">
    <property type="entry name" value="HTH_XRE"/>
    <property type="match status" value="1"/>
</dbReference>
<keyword evidence="3" id="KW-1185">Reference proteome</keyword>
<dbReference type="InterPro" id="IPR010982">
    <property type="entry name" value="Lambda_DNA-bd_dom_sf"/>
</dbReference>
<accession>A0A838AB48</accession>
<comment type="caution">
    <text evidence="2">The sequence shown here is derived from an EMBL/GenBank/DDBJ whole genome shotgun (WGS) entry which is preliminary data.</text>
</comment>
<dbReference type="Proteomes" id="UP000582974">
    <property type="component" value="Unassembled WGS sequence"/>
</dbReference>
<reference evidence="2 3" key="1">
    <citation type="submission" date="2020-07" db="EMBL/GenBank/DDBJ databases">
        <title>Genome of Haloechinothrix sp.</title>
        <authorList>
            <person name="Tang S.-K."/>
            <person name="Yang L."/>
            <person name="Zhu W.-Y."/>
        </authorList>
    </citation>
    <scope>NUCLEOTIDE SEQUENCE [LARGE SCALE GENOMIC DNA]</scope>
    <source>
        <strain evidence="2 3">YIM 98757</strain>
    </source>
</reference>
<evidence type="ECO:0000313" key="3">
    <source>
        <dbReference type="Proteomes" id="UP000582974"/>
    </source>
</evidence>
<dbReference type="SUPFAM" id="SSF47413">
    <property type="entry name" value="lambda repressor-like DNA-binding domains"/>
    <property type="match status" value="1"/>
</dbReference>
<protein>
    <submittedName>
        <fullName evidence="2">Helix-turn-helix transcriptional regulator</fullName>
    </submittedName>
</protein>
<dbReference type="PROSITE" id="PS50943">
    <property type="entry name" value="HTH_CROC1"/>
    <property type="match status" value="1"/>
</dbReference>
<dbReference type="Pfam" id="PF13560">
    <property type="entry name" value="HTH_31"/>
    <property type="match status" value="1"/>
</dbReference>
<dbReference type="InterPro" id="IPR043917">
    <property type="entry name" value="DUF5753"/>
</dbReference>
<feature type="domain" description="HTH cro/C1-type" evidence="1">
    <location>
        <begin position="2"/>
        <end position="42"/>
    </location>
</feature>
<sequence>MELGKQIGLSKSTVSRIEQGERVPTDAELHLILGALGVVGSAREALRKLAAEAHEPNWLATGGTGLPEQLTTLVDYESTATAITEVGLVVVPGLLQTREYCRAIYLSAGVPRNEIDTRVSTRLGRQRILTDTTPVEFNAVIDEAALRRPVGGSAAVADQLRHLLKMGERDNITVQVLPQSLGAHPGVDGSYVLMEFAAESPIVHLEQYRAGAFLDDREDVEAYRSLTDILRRDALSPAESAGLIRDCITEQESTG</sequence>
<dbReference type="GO" id="GO:0003677">
    <property type="term" value="F:DNA binding"/>
    <property type="evidence" value="ECO:0007669"/>
    <property type="project" value="InterPro"/>
</dbReference>
<dbReference type="Gene3D" id="1.10.260.40">
    <property type="entry name" value="lambda repressor-like DNA-binding domains"/>
    <property type="match status" value="1"/>
</dbReference>
<dbReference type="EMBL" id="JACCKD010000004">
    <property type="protein sequence ID" value="MBA0126463.1"/>
    <property type="molecule type" value="Genomic_DNA"/>
</dbReference>